<dbReference type="AlphaFoldDB" id="A0A382V7S6"/>
<sequence length="45" mass="4846">ENANLAAEYGVRSIPTLLVFRNGELAEQVVGNKDKAELISIFQAG</sequence>
<feature type="non-terminal residue" evidence="2">
    <location>
        <position position="1"/>
    </location>
</feature>
<dbReference type="EMBL" id="UINC01149885">
    <property type="protein sequence ID" value="SVD42616.1"/>
    <property type="molecule type" value="Genomic_DNA"/>
</dbReference>
<dbReference type="Gene3D" id="3.40.30.10">
    <property type="entry name" value="Glutaredoxin"/>
    <property type="match status" value="1"/>
</dbReference>
<evidence type="ECO:0000313" key="2">
    <source>
        <dbReference type="EMBL" id="SVD42616.1"/>
    </source>
</evidence>
<dbReference type="CDD" id="cd02947">
    <property type="entry name" value="TRX_family"/>
    <property type="match status" value="1"/>
</dbReference>
<proteinExistence type="predicted"/>
<reference evidence="2" key="1">
    <citation type="submission" date="2018-05" db="EMBL/GenBank/DDBJ databases">
        <authorList>
            <person name="Lanie J.A."/>
            <person name="Ng W.-L."/>
            <person name="Kazmierczak K.M."/>
            <person name="Andrzejewski T.M."/>
            <person name="Davidsen T.M."/>
            <person name="Wayne K.J."/>
            <person name="Tettelin H."/>
            <person name="Glass J.I."/>
            <person name="Rusch D."/>
            <person name="Podicherti R."/>
            <person name="Tsui H.-C.T."/>
            <person name="Winkler M.E."/>
        </authorList>
    </citation>
    <scope>NUCLEOTIDE SEQUENCE</scope>
</reference>
<dbReference type="Pfam" id="PF00085">
    <property type="entry name" value="Thioredoxin"/>
    <property type="match status" value="1"/>
</dbReference>
<dbReference type="InterPro" id="IPR013766">
    <property type="entry name" value="Thioredoxin_domain"/>
</dbReference>
<dbReference type="SUPFAM" id="SSF52833">
    <property type="entry name" value="Thioredoxin-like"/>
    <property type="match status" value="1"/>
</dbReference>
<gene>
    <name evidence="2" type="ORF">METZ01_LOCUS395470</name>
</gene>
<dbReference type="InterPro" id="IPR036249">
    <property type="entry name" value="Thioredoxin-like_sf"/>
</dbReference>
<organism evidence="2">
    <name type="scientific">marine metagenome</name>
    <dbReference type="NCBI Taxonomy" id="408172"/>
    <lineage>
        <taxon>unclassified sequences</taxon>
        <taxon>metagenomes</taxon>
        <taxon>ecological metagenomes</taxon>
    </lineage>
</organism>
<name>A0A382V7S6_9ZZZZ</name>
<feature type="domain" description="Thioredoxin" evidence="1">
    <location>
        <begin position="1"/>
        <end position="42"/>
    </location>
</feature>
<evidence type="ECO:0000259" key="1">
    <source>
        <dbReference type="Pfam" id="PF00085"/>
    </source>
</evidence>
<accession>A0A382V7S6</accession>
<protein>
    <recommendedName>
        <fullName evidence="1">Thioredoxin domain-containing protein</fullName>
    </recommendedName>
</protein>